<dbReference type="EMBL" id="SLXB01000041">
    <property type="protein sequence ID" value="TCO86767.1"/>
    <property type="molecule type" value="Genomic_DNA"/>
</dbReference>
<proteinExistence type="predicted"/>
<accession>A0A4R2LEZ3</accession>
<evidence type="ECO:0000313" key="1">
    <source>
        <dbReference type="EMBL" id="TCO86767.1"/>
    </source>
</evidence>
<organism evidence="1 2">
    <name type="scientific">Prevotella heparinolytica</name>
    <dbReference type="NCBI Taxonomy" id="28113"/>
    <lineage>
        <taxon>Bacteria</taxon>
        <taxon>Pseudomonadati</taxon>
        <taxon>Bacteroidota</taxon>
        <taxon>Bacteroidia</taxon>
        <taxon>Bacteroidales</taxon>
        <taxon>Bacteroidaceae</taxon>
        <taxon>Bacteroides</taxon>
    </lineage>
</organism>
<reference evidence="1 2" key="1">
    <citation type="submission" date="2019-03" db="EMBL/GenBank/DDBJ databases">
        <title>Genomic Encyclopedia of Type Strains, Phase IV (KMG-IV): sequencing the most valuable type-strain genomes for metagenomic binning, comparative biology and taxonomic classification.</title>
        <authorList>
            <person name="Goeker M."/>
        </authorList>
    </citation>
    <scope>NUCLEOTIDE SEQUENCE [LARGE SCALE GENOMIC DNA]</scope>
    <source>
        <strain evidence="1 2">DSM 23917</strain>
    </source>
</reference>
<dbReference type="AlphaFoldDB" id="A0A4R2LEZ3"/>
<evidence type="ECO:0000313" key="2">
    <source>
        <dbReference type="Proteomes" id="UP000295600"/>
    </source>
</evidence>
<name>A0A4R2LEZ3_9BACE</name>
<gene>
    <name evidence="1" type="ORF">EV202_1417</name>
</gene>
<sequence>MIDGLQSSQQLWPVLFFAAKLVCAEWTSSTTSANPSKNNSSLPLIP</sequence>
<dbReference type="Proteomes" id="UP000295600">
    <property type="component" value="Unassembled WGS sequence"/>
</dbReference>
<protein>
    <submittedName>
        <fullName evidence="1">Uncharacterized protein</fullName>
    </submittedName>
</protein>
<comment type="caution">
    <text evidence="1">The sequence shown here is derived from an EMBL/GenBank/DDBJ whole genome shotgun (WGS) entry which is preliminary data.</text>
</comment>